<dbReference type="RefSeq" id="WP_258543671.1">
    <property type="nucleotide sequence ID" value="NZ_OU015584.1"/>
</dbReference>
<protein>
    <recommendedName>
        <fullName evidence="6">Tetratricopeptide repeat protein</fullName>
    </recommendedName>
</protein>
<dbReference type="Pfam" id="PF13181">
    <property type="entry name" value="TPR_8"/>
    <property type="match status" value="2"/>
</dbReference>
<name>A0A916JQL7_9FLAO</name>
<feature type="compositionally biased region" description="Low complexity" evidence="2">
    <location>
        <begin position="1776"/>
        <end position="1789"/>
    </location>
</feature>
<keyword evidence="1" id="KW-0802">TPR repeat</keyword>
<proteinExistence type="predicted"/>
<evidence type="ECO:0000256" key="3">
    <source>
        <dbReference type="SAM" id="SignalP"/>
    </source>
</evidence>
<dbReference type="InterPro" id="IPR019734">
    <property type="entry name" value="TPR_rpt"/>
</dbReference>
<keyword evidence="3" id="KW-0732">Signal</keyword>
<dbReference type="KEGG" id="ptan:CRYO30217_03499"/>
<dbReference type="EMBL" id="OU015584">
    <property type="protein sequence ID" value="CAG5087503.1"/>
    <property type="molecule type" value="Genomic_DNA"/>
</dbReference>
<dbReference type="SUPFAM" id="SSF56925">
    <property type="entry name" value="OMPA-like"/>
    <property type="match status" value="1"/>
</dbReference>
<sequence>MKKQLLILFALIGCALTSNAQGGSKFVNYERDNGWNLGFNMGATWQPREGIMGSNEFTKPYAGFGGGLTLGKSIYEKEGSFFALDLRGRYLGSYNAGWSGVPEFSYELTGDTTGASFGFRNYRMNLHEFSLEAVLTLNRLRERTGIILYGFGGIGATLNKVDADYRDFTGDHYNYYGGSSSGINAVDTSMNAQAIAAEVKDISDKDFETPLSETRFSLVPSWGVGFGYQIGPSFSMGVEYKLAYDLLGDEFDGGAANMLEDNVMDKYHYTGVFFRWNILSGGATYTVDSDPDPWTPSTTTPTTVVPTDPPVTHNKPLVNIYNPSTNNKVVHNTSYTIKAKIYHVETQSGVKFTQNGINISNFSFNPSTDEFTAQVYLYPGSNVFEITGTNPYGSDNDSRIIILEQEEFTQLPPPVVTFTNPAQNGMTVNQPQFTVVSNVLNVSGKNDITFTFNNQKTTNFTYSTSSKVLTSVVTLKPGKNVITVKGVNSVGSDIETVTINYEKPVTIQPPVVEITTPATNPYNTDSPVEVVNGTVHYVDGASDINVLVNGNPVTNFTYSTLTKKISFSANLIVGANVVQITGTNQFGSDAATTTIIYNPSEIMPEPIVEFIVPSTSPYSSPANNVTLKATVLNVTSKQYITVNVNGTNTTAFSYNAVTKEVSFNVNLINGNNIFKVTGTNSVGSDMDEQIIIHKLVEQLPPIVNITNPSNNPHNTTSANQVVNAEIQHVETVTGVTAKFNGQAVSNFTFDPVTDKFAFNASLQLGANVLEITGTNNVGTASKSQTIIYTQPVNECDVPVIDLTQPTVQTKTVPGSGNSGNNLTINTSNSKGAIVGKIEGSSSLDFKINGVSSPGYNYNSKTGAFETFLHLEEGANNYQIIATNNCGTTIASVTYIYTPEEQPCDDPVISWAYPSATPFDFTGPSAISLSASVLGVTDVAKVNVKLNGQTTKFVFDANTGSLSIAGGLKVGTNNVEVTARNECGTTTSTVVINYTKPVAPPTVTITNPAVNPYMTFDGDLTAKASVTGVDGKSQIQVYLDGQSVANFSYNASAKQVSVPLNLSMGSHALKVTATNPAGSAMDETEINVQEQCVDPVINLSQPTSGSSASITFNTSNSKGAIVATIEHASNITFKVNGTPSSAYNYNPATGLFECFLHLNEGASTYSLSATNNCNVTTEKVVTINYTPKPVACNEPVITFTNPTTNPYTSNRAKGVTISATVTEVSNANQIVCTVNGSTVQHSFNNASNTVSFTTSLLEGNNPVVITATNNCGSTTEDITVVFDKPLPKPEVEITTPAQDPYTTSSSNVLVKANILNVSGQNAITMKVDGQEVTNFTYSYTSKVLTSNLTLDNGSHTVVISGTNSAGSDQDQTVIEVSIPVTPPEVSIGNVTGSTSTNPFTAPSCTGFNVTGVVSNANASEITYTVDGITVTNVRTNALSASVVQFAIPVTFVQAGQVVTVTVTATTPDGTDTQTVYVTCSGGSDDNEGNDNNDDGGSGTINPGGGYGTYTNGGSGGEGEGGEGNGNGNNGHGNNQDGVDSSNPGQGGGGPNGENDPSGNNDDEGGNSGSQMGTVNPQSQQQKEEQEKTEKYNSYIQQADSYYNKKMYDEAYNFYQKATSVKPAEKHPRNRMTAIESIKQQQEIDAAYDAKIKKADLYFKAGKYSTAKTYYKQALSVKPNSSYAKSKIAEIDAKLKEINDVKKPTNTVKPGNTIIKPTNTGGKTNSSGGSKTNTNSGGSKTNTIKPDSGGSKTNTIKPGSGGSKSTTPKSVKPKTPSKPKSVTPTKIGGGR</sequence>
<dbReference type="Proteomes" id="UP000683507">
    <property type="component" value="Chromosome"/>
</dbReference>
<gene>
    <name evidence="4" type="ORF">CRYO30217_03499</name>
</gene>
<dbReference type="SMART" id="SM00028">
    <property type="entry name" value="TPR"/>
    <property type="match status" value="2"/>
</dbReference>
<evidence type="ECO:0000313" key="5">
    <source>
        <dbReference type="Proteomes" id="UP000683507"/>
    </source>
</evidence>
<evidence type="ECO:0000256" key="2">
    <source>
        <dbReference type="SAM" id="MobiDB-lite"/>
    </source>
</evidence>
<evidence type="ECO:0008006" key="6">
    <source>
        <dbReference type="Google" id="ProtNLM"/>
    </source>
</evidence>
<feature type="compositionally biased region" description="Gly residues" evidence="2">
    <location>
        <begin position="1494"/>
        <end position="1529"/>
    </location>
</feature>
<feature type="repeat" description="TPR" evidence="1">
    <location>
        <begin position="1590"/>
        <end position="1623"/>
    </location>
</feature>
<evidence type="ECO:0000313" key="4">
    <source>
        <dbReference type="EMBL" id="CAG5087503.1"/>
    </source>
</evidence>
<feature type="compositionally biased region" description="Low complexity" evidence="2">
    <location>
        <begin position="1716"/>
        <end position="1741"/>
    </location>
</feature>
<feature type="compositionally biased region" description="Low complexity" evidence="2">
    <location>
        <begin position="1753"/>
        <end position="1768"/>
    </location>
</feature>
<feature type="repeat" description="TPR" evidence="1">
    <location>
        <begin position="1646"/>
        <end position="1679"/>
    </location>
</feature>
<evidence type="ECO:0000256" key="1">
    <source>
        <dbReference type="PROSITE-ProRule" id="PRU00339"/>
    </source>
</evidence>
<feature type="compositionally biased region" description="Low complexity" evidence="2">
    <location>
        <begin position="1465"/>
        <end position="1482"/>
    </location>
</feature>
<organism evidence="4 5">
    <name type="scientific">Parvicella tangerina</name>
    <dbReference type="NCBI Taxonomy" id="2829795"/>
    <lineage>
        <taxon>Bacteria</taxon>
        <taxon>Pseudomonadati</taxon>
        <taxon>Bacteroidota</taxon>
        <taxon>Flavobacteriia</taxon>
        <taxon>Flavobacteriales</taxon>
        <taxon>Parvicellaceae</taxon>
        <taxon>Parvicella</taxon>
    </lineage>
</organism>
<dbReference type="InterPro" id="IPR011250">
    <property type="entry name" value="OMP/PagP_B-barrel"/>
</dbReference>
<accession>A0A916JQL7</accession>
<feature type="compositionally biased region" description="Acidic residues" evidence="2">
    <location>
        <begin position="1483"/>
        <end position="1492"/>
    </location>
</feature>
<dbReference type="Gene3D" id="1.25.40.10">
    <property type="entry name" value="Tetratricopeptide repeat domain"/>
    <property type="match status" value="1"/>
</dbReference>
<feature type="region of interest" description="Disordered" evidence="2">
    <location>
        <begin position="1465"/>
        <end position="1591"/>
    </location>
</feature>
<feature type="chain" id="PRO_5037273917" description="Tetratricopeptide repeat protein" evidence="3">
    <location>
        <begin position="21"/>
        <end position="1789"/>
    </location>
</feature>
<reference evidence="4" key="1">
    <citation type="submission" date="2021-04" db="EMBL/GenBank/DDBJ databases">
        <authorList>
            <person name="Rodrigo-Torres L."/>
            <person name="Arahal R. D."/>
            <person name="Lucena T."/>
        </authorList>
    </citation>
    <scope>NUCLEOTIDE SEQUENCE</scope>
    <source>
        <strain evidence="4">AS29M-1</strain>
    </source>
</reference>
<dbReference type="Gene3D" id="2.60.40.10">
    <property type="entry name" value="Immunoglobulins"/>
    <property type="match status" value="2"/>
</dbReference>
<keyword evidence="5" id="KW-1185">Reference proteome</keyword>
<feature type="signal peptide" evidence="3">
    <location>
        <begin position="1"/>
        <end position="20"/>
    </location>
</feature>
<dbReference type="PROSITE" id="PS50005">
    <property type="entry name" value="TPR"/>
    <property type="match status" value="2"/>
</dbReference>
<feature type="region of interest" description="Disordered" evidence="2">
    <location>
        <begin position="1698"/>
        <end position="1789"/>
    </location>
</feature>
<dbReference type="SUPFAM" id="SSF48452">
    <property type="entry name" value="TPR-like"/>
    <property type="match status" value="1"/>
</dbReference>
<feature type="compositionally biased region" description="Basic and acidic residues" evidence="2">
    <location>
        <begin position="1580"/>
        <end position="1589"/>
    </location>
</feature>
<dbReference type="InterPro" id="IPR013783">
    <property type="entry name" value="Ig-like_fold"/>
</dbReference>
<feature type="compositionally biased region" description="Low complexity" evidence="2">
    <location>
        <begin position="1530"/>
        <end position="1542"/>
    </location>
</feature>
<dbReference type="InterPro" id="IPR011990">
    <property type="entry name" value="TPR-like_helical_dom_sf"/>
</dbReference>